<dbReference type="EMBL" id="MHNK01000011">
    <property type="protein sequence ID" value="OGZ43701.1"/>
    <property type="molecule type" value="Genomic_DNA"/>
</dbReference>
<accession>A0A1G2G1K4</accession>
<dbReference type="STRING" id="1802114.A2719_01250"/>
<name>A0A1G2G1K4_9BACT</name>
<proteinExistence type="predicted"/>
<dbReference type="AlphaFoldDB" id="A0A1G2G1K4"/>
<comment type="caution">
    <text evidence="1">The sequence shown here is derived from an EMBL/GenBank/DDBJ whole genome shotgun (WGS) entry which is preliminary data.</text>
</comment>
<gene>
    <name evidence="1" type="ORF">A2719_01250</name>
</gene>
<evidence type="ECO:0000313" key="2">
    <source>
        <dbReference type="Proteomes" id="UP000177480"/>
    </source>
</evidence>
<evidence type="ECO:0008006" key="3">
    <source>
        <dbReference type="Google" id="ProtNLM"/>
    </source>
</evidence>
<dbReference type="Gene3D" id="3.30.420.40">
    <property type="match status" value="1"/>
</dbReference>
<dbReference type="Proteomes" id="UP000177480">
    <property type="component" value="Unassembled WGS sequence"/>
</dbReference>
<reference evidence="1 2" key="1">
    <citation type="journal article" date="2016" name="Nat. Commun.">
        <title>Thousands of microbial genomes shed light on interconnected biogeochemical processes in an aquifer system.</title>
        <authorList>
            <person name="Anantharaman K."/>
            <person name="Brown C.T."/>
            <person name="Hug L.A."/>
            <person name="Sharon I."/>
            <person name="Castelle C.J."/>
            <person name="Probst A.J."/>
            <person name="Thomas B.C."/>
            <person name="Singh A."/>
            <person name="Wilkins M.J."/>
            <person name="Karaoz U."/>
            <person name="Brodie E.L."/>
            <person name="Williams K.H."/>
            <person name="Hubbard S.S."/>
            <person name="Banfield J.F."/>
        </authorList>
    </citation>
    <scope>NUCLEOTIDE SEQUENCE [LARGE SCALE GENOMIC DNA]</scope>
</reference>
<sequence>MWLHRRGNIIQSIAFDCGTSAVRAALFSYPQKDVSAKPDVSQIINFPFMPATYMDAQELRQKTRIGIGQIIKKISSSFQPQEIILGLSAPFYISKTIHATRQRKQPHLFITEMEFQDLIAETKHTFEDDAKKRVTDGEIITFTALPQKTHINGYPVEKPVGMTGKIIETSFYFEATTQGVLNSLKEFFAHQYPHATFHVSSVALANFRSLCALYGNNPGFLIIDIGGEITEVTLTIEGMLEQVTPLPMGHMMLLRETAALLDVSLTDASFIINRYAEHTLESKQETKITSLVTEFQHMWRKKMLIVLTAFTEQYDVPPHILFTGYGVLPFHKDIFLEDAFRSIFYTKNQLIEFAKPEIFDRQFNKHPFRGTSDFGLASLTLLRTKTIV</sequence>
<evidence type="ECO:0000313" key="1">
    <source>
        <dbReference type="EMBL" id="OGZ43701.1"/>
    </source>
</evidence>
<organism evidence="1 2">
    <name type="scientific">Candidatus Ryanbacteria bacterium RIFCSPHIGHO2_01_FULL_45_22</name>
    <dbReference type="NCBI Taxonomy" id="1802114"/>
    <lineage>
        <taxon>Bacteria</taxon>
        <taxon>Candidatus Ryaniibacteriota</taxon>
    </lineage>
</organism>
<protein>
    <recommendedName>
        <fullName evidence="3">SHS2 domain-containing protein</fullName>
    </recommendedName>
</protein>